<name>A0A0E3W313_9FIRM</name>
<gene>
    <name evidence="5" type="ORF">1128</name>
</gene>
<keyword evidence="6" id="KW-1185">Reference proteome</keyword>
<protein>
    <submittedName>
        <fullName evidence="5">Uncharacterized</fullName>
    </submittedName>
</protein>
<dbReference type="STRING" id="690567.1128"/>
<feature type="compositionally biased region" description="Basic and acidic residues" evidence="2">
    <location>
        <begin position="184"/>
        <end position="218"/>
    </location>
</feature>
<evidence type="ECO:0000256" key="1">
    <source>
        <dbReference type="ARBA" id="ARBA00022729"/>
    </source>
</evidence>
<evidence type="ECO:0000256" key="3">
    <source>
        <dbReference type="SAM" id="Phobius"/>
    </source>
</evidence>
<feature type="domain" description="SbsA Ig-like" evidence="4">
    <location>
        <begin position="47"/>
        <end position="156"/>
    </location>
</feature>
<dbReference type="EMBL" id="CGIH01000020">
    <property type="protein sequence ID" value="CFX39663.1"/>
    <property type="molecule type" value="Genomic_DNA"/>
</dbReference>
<organism evidence="5 6">
    <name type="scientific">Syntrophomonas zehnderi OL-4</name>
    <dbReference type="NCBI Taxonomy" id="690567"/>
    <lineage>
        <taxon>Bacteria</taxon>
        <taxon>Bacillati</taxon>
        <taxon>Bacillota</taxon>
        <taxon>Clostridia</taxon>
        <taxon>Eubacteriales</taxon>
        <taxon>Syntrophomonadaceae</taxon>
        <taxon>Syntrophomonas</taxon>
    </lineage>
</organism>
<evidence type="ECO:0000256" key="2">
    <source>
        <dbReference type="SAM" id="MobiDB-lite"/>
    </source>
</evidence>
<dbReference type="Pfam" id="PF13205">
    <property type="entry name" value="Big_5"/>
    <property type="match status" value="1"/>
</dbReference>
<evidence type="ECO:0000313" key="6">
    <source>
        <dbReference type="Proteomes" id="UP000045545"/>
    </source>
</evidence>
<dbReference type="AlphaFoldDB" id="A0A0E3W313"/>
<dbReference type="InterPro" id="IPR032812">
    <property type="entry name" value="SbsA_Ig"/>
</dbReference>
<feature type="region of interest" description="Disordered" evidence="2">
    <location>
        <begin position="172"/>
        <end position="222"/>
    </location>
</feature>
<reference evidence="5 6" key="1">
    <citation type="submission" date="2015-03" db="EMBL/GenBank/DDBJ databases">
        <authorList>
            <person name="Murphy D."/>
        </authorList>
    </citation>
    <scope>NUCLEOTIDE SEQUENCE [LARGE SCALE GENOMIC DNA]</scope>
    <source>
        <strain evidence="5 6">OL-4</strain>
    </source>
</reference>
<keyword evidence="1" id="KW-0732">Signal</keyword>
<proteinExistence type="predicted"/>
<evidence type="ECO:0000313" key="5">
    <source>
        <dbReference type="EMBL" id="CFX39663.1"/>
    </source>
</evidence>
<evidence type="ECO:0000259" key="4">
    <source>
        <dbReference type="Pfam" id="PF13205"/>
    </source>
</evidence>
<accession>A0A0E3W313</accession>
<dbReference type="Proteomes" id="UP000045545">
    <property type="component" value="Unassembled WGS sequence"/>
</dbReference>
<keyword evidence="3" id="KW-0812">Transmembrane</keyword>
<sequence>MTGCKIKNIFRKTLITTLVFLCSVILAIPVLAGQGDGSGGGKNEFLALVSSNPLDGQKDVALPVKIKMTFSKNVVYMTVRDNNSKCFTMYSQNGKQVPIEVLMADDQIEFDKRRDIEVKPLQELKTGTRYTVKVAPQLESKSGVKLGKETTLSFTTEGVLATEENLPAFTSKDTVTKSTTGDSYEPKAPDSELARNEKPGKNPEQVAESKAKDSEKNATKLTGSITSSKEISNRGIIGIVAAIIIALALVYVIYRKNGKQ</sequence>
<keyword evidence="3" id="KW-1133">Transmembrane helix</keyword>
<feature type="transmembrane region" description="Helical" evidence="3">
    <location>
        <begin position="235"/>
        <end position="254"/>
    </location>
</feature>
<keyword evidence="3" id="KW-0472">Membrane</keyword>
<feature type="compositionally biased region" description="Polar residues" evidence="2">
    <location>
        <begin position="172"/>
        <end position="182"/>
    </location>
</feature>